<feature type="domain" description="ChsH2 C-terminal OB-fold" evidence="2">
    <location>
        <begin position="301"/>
        <end position="354"/>
    </location>
</feature>
<gene>
    <name evidence="3" type="ORF">LRS13_20895</name>
</gene>
<name>A0ABY5PER1_9ACTN</name>
<evidence type="ECO:0000313" key="3">
    <source>
        <dbReference type="EMBL" id="UUY03107.1"/>
    </source>
</evidence>
<dbReference type="Proteomes" id="UP001058860">
    <property type="component" value="Chromosome"/>
</dbReference>
<dbReference type="PANTHER" id="PTHR34075">
    <property type="entry name" value="BLR3430 PROTEIN"/>
    <property type="match status" value="1"/>
</dbReference>
<evidence type="ECO:0000313" key="4">
    <source>
        <dbReference type="Proteomes" id="UP001058860"/>
    </source>
</evidence>
<organism evidence="3 4">
    <name type="scientific">Svornostia abyssi</name>
    <dbReference type="NCBI Taxonomy" id="2898438"/>
    <lineage>
        <taxon>Bacteria</taxon>
        <taxon>Bacillati</taxon>
        <taxon>Actinomycetota</taxon>
        <taxon>Thermoleophilia</taxon>
        <taxon>Solirubrobacterales</taxon>
        <taxon>Baekduiaceae</taxon>
        <taxon>Svornostia</taxon>
    </lineage>
</organism>
<evidence type="ECO:0000256" key="1">
    <source>
        <dbReference type="SAM" id="MobiDB-lite"/>
    </source>
</evidence>
<dbReference type="Pfam" id="PF01796">
    <property type="entry name" value="OB_ChsH2_C"/>
    <property type="match status" value="1"/>
</dbReference>
<dbReference type="SUPFAM" id="SSF50249">
    <property type="entry name" value="Nucleic acid-binding proteins"/>
    <property type="match status" value="1"/>
</dbReference>
<evidence type="ECO:0000259" key="2">
    <source>
        <dbReference type="Pfam" id="PF01796"/>
    </source>
</evidence>
<accession>A0ABY5PER1</accession>
<dbReference type="InterPro" id="IPR012340">
    <property type="entry name" value="NA-bd_OB-fold"/>
</dbReference>
<keyword evidence="4" id="KW-1185">Reference proteome</keyword>
<dbReference type="EMBL" id="CP088295">
    <property type="protein sequence ID" value="UUY03107.1"/>
    <property type="molecule type" value="Genomic_DNA"/>
</dbReference>
<feature type="compositionally biased region" description="Basic residues" evidence="1">
    <location>
        <begin position="227"/>
        <end position="240"/>
    </location>
</feature>
<dbReference type="InterPro" id="IPR002878">
    <property type="entry name" value="ChsH2_C"/>
</dbReference>
<protein>
    <submittedName>
        <fullName evidence="3">OB-fold domain-containing protein</fullName>
    </submittedName>
</protein>
<proteinExistence type="predicted"/>
<feature type="region of interest" description="Disordered" evidence="1">
    <location>
        <begin position="216"/>
        <end position="240"/>
    </location>
</feature>
<dbReference type="RefSeq" id="WP_353863618.1">
    <property type="nucleotide sequence ID" value="NZ_CP088295.1"/>
</dbReference>
<sequence>MDEAELKALGREQLGRQVALVGSELKHLARALEPGEEPRRFAMGMRGRRGLLVLLTDRRLLLGRGWSPIPGRDRVEAWPLDNLTGVTRHMLSLRAQFGDRGLLSLGLAPEGPALALTDALRTDLGLPDAGPVRADLLTLAQRKLGPKVASDMRADIALLADGLAPEEDVQRLAFAGDERGPLLAALTPERLLLVHAAAAWRQGPVADMAARGAACGQPRGHGVGPRRGGRAHPHRLRGRRALRRVRGGAAVSRRTPQEQAAAARAAGHVAYQHCERCGARAVYLRVLCPVCGSTDLTMHHSAGRGTVYSTTTLRTREGARDVSLIDLDEGVRVMGTVVGVAPENVTIGAAVQGVLDPDSGDEPRVIFTLDGDG</sequence>
<dbReference type="PANTHER" id="PTHR34075:SF5">
    <property type="entry name" value="BLR3430 PROTEIN"/>
    <property type="match status" value="1"/>
</dbReference>
<reference evidence="4" key="1">
    <citation type="submission" date="2021-11" db="EMBL/GenBank/DDBJ databases">
        <title>Cultivation dependent microbiological survey of springs from the worlds oldest radium mine currently devoted to the extraction of radon-saturated water.</title>
        <authorList>
            <person name="Kapinusova G."/>
            <person name="Smrhova T."/>
            <person name="Strejcek M."/>
            <person name="Suman J."/>
            <person name="Jani K."/>
            <person name="Pajer P."/>
            <person name="Uhlik O."/>
        </authorList>
    </citation>
    <scope>NUCLEOTIDE SEQUENCE [LARGE SCALE GENOMIC DNA]</scope>
    <source>
        <strain evidence="4">J379</strain>
    </source>
</reference>
<dbReference type="InterPro" id="IPR052513">
    <property type="entry name" value="Thioester_dehydratase-like"/>
</dbReference>